<dbReference type="EMBL" id="JBHFFA010000006">
    <property type="protein sequence ID" value="KAL2623108.1"/>
    <property type="molecule type" value="Genomic_DNA"/>
</dbReference>
<evidence type="ECO:0000256" key="1">
    <source>
        <dbReference type="SAM" id="MobiDB-lite"/>
    </source>
</evidence>
<organism evidence="3 4">
    <name type="scientific">Riccia fluitans</name>
    <dbReference type="NCBI Taxonomy" id="41844"/>
    <lineage>
        <taxon>Eukaryota</taxon>
        <taxon>Viridiplantae</taxon>
        <taxon>Streptophyta</taxon>
        <taxon>Embryophyta</taxon>
        <taxon>Marchantiophyta</taxon>
        <taxon>Marchantiopsida</taxon>
        <taxon>Marchantiidae</taxon>
        <taxon>Marchantiales</taxon>
        <taxon>Ricciaceae</taxon>
        <taxon>Riccia</taxon>
    </lineage>
</organism>
<feature type="domain" description="Retrotransposon gag" evidence="2">
    <location>
        <begin position="48"/>
        <end position="90"/>
    </location>
</feature>
<feature type="compositionally biased region" description="Basic residues" evidence="1">
    <location>
        <begin position="165"/>
        <end position="182"/>
    </location>
</feature>
<dbReference type="AlphaFoldDB" id="A0ABD1Y8N2"/>
<feature type="region of interest" description="Disordered" evidence="1">
    <location>
        <begin position="121"/>
        <end position="210"/>
    </location>
</feature>
<keyword evidence="4" id="KW-1185">Reference proteome</keyword>
<dbReference type="InterPro" id="IPR005162">
    <property type="entry name" value="Retrotrans_gag_dom"/>
</dbReference>
<comment type="caution">
    <text evidence="3">The sequence shown here is derived from an EMBL/GenBank/DDBJ whole genome shotgun (WGS) entry which is preliminary data.</text>
</comment>
<protein>
    <recommendedName>
        <fullName evidence="2">Retrotransposon gag domain-containing protein</fullName>
    </recommendedName>
</protein>
<reference evidence="3 4" key="1">
    <citation type="submission" date="2024-09" db="EMBL/GenBank/DDBJ databases">
        <title>Chromosome-scale assembly of Riccia fluitans.</title>
        <authorList>
            <person name="Paukszto L."/>
            <person name="Sawicki J."/>
            <person name="Karawczyk K."/>
            <person name="Piernik-Szablinska J."/>
            <person name="Szczecinska M."/>
            <person name="Mazdziarz M."/>
        </authorList>
    </citation>
    <scope>NUCLEOTIDE SEQUENCE [LARGE SCALE GENOMIC DNA]</scope>
    <source>
        <strain evidence="3">Rf_01</strain>
        <tissue evidence="3">Aerial parts of the thallus</tissue>
    </source>
</reference>
<dbReference type="Pfam" id="PF03732">
    <property type="entry name" value="Retrotrans_gag"/>
    <property type="match status" value="1"/>
</dbReference>
<sequence>MFKGKEGDDPNLFLQEFDLTTDANHESEDADKSRLFPALLKKRASKWFLNNLRQEKEESLRQYTQRFKDLICRADTNDLAVLIEWYVGGLPLRIAHYCRWGPQGSIHEVIARVEKYETARQTDRLRKEKDKKKKKKHRRDDDSSFSSSSEESSSSSSNLEEEGRAHHRRKSEKDKKKKKKSSRSWDNSSDDSSSNELVGLKLSHKSSIYV</sequence>
<gene>
    <name evidence="3" type="ORF">R1flu_003313</name>
</gene>
<name>A0ABD1Y8N2_9MARC</name>
<dbReference type="Proteomes" id="UP001605036">
    <property type="component" value="Unassembled WGS sequence"/>
</dbReference>
<feature type="compositionally biased region" description="Basic residues" evidence="1">
    <location>
        <begin position="129"/>
        <end position="138"/>
    </location>
</feature>
<proteinExistence type="predicted"/>
<evidence type="ECO:0000313" key="3">
    <source>
        <dbReference type="EMBL" id="KAL2623108.1"/>
    </source>
</evidence>
<feature type="compositionally biased region" description="Low complexity" evidence="1">
    <location>
        <begin position="184"/>
        <end position="194"/>
    </location>
</feature>
<accession>A0ABD1Y8N2</accession>
<evidence type="ECO:0000313" key="4">
    <source>
        <dbReference type="Proteomes" id="UP001605036"/>
    </source>
</evidence>
<feature type="compositionally biased region" description="Low complexity" evidence="1">
    <location>
        <begin position="144"/>
        <end position="157"/>
    </location>
</feature>
<evidence type="ECO:0000259" key="2">
    <source>
        <dbReference type="Pfam" id="PF03732"/>
    </source>
</evidence>